<dbReference type="Gene3D" id="1.10.10.10">
    <property type="entry name" value="Winged helix-like DNA-binding domain superfamily/Winged helix DNA-binding domain"/>
    <property type="match status" value="1"/>
</dbReference>
<dbReference type="Pfam" id="PF17854">
    <property type="entry name" value="FtsK_alpha"/>
    <property type="match status" value="1"/>
</dbReference>
<dbReference type="InterPro" id="IPR041027">
    <property type="entry name" value="FtsK_alpha"/>
</dbReference>
<accession>A0A4P7KRU1</accession>
<dbReference type="Proteomes" id="UP000295134">
    <property type="component" value="Chromosome"/>
</dbReference>
<evidence type="ECO:0000256" key="12">
    <source>
        <dbReference type="ARBA" id="ARBA00023136"/>
    </source>
</evidence>
<evidence type="ECO:0000256" key="10">
    <source>
        <dbReference type="ARBA" id="ARBA00022989"/>
    </source>
</evidence>
<evidence type="ECO:0000256" key="6">
    <source>
        <dbReference type="ARBA" id="ARBA00022692"/>
    </source>
</evidence>
<evidence type="ECO:0000256" key="5">
    <source>
        <dbReference type="ARBA" id="ARBA00022618"/>
    </source>
</evidence>
<dbReference type="EMBL" id="CP038613">
    <property type="protein sequence ID" value="QBY42729.1"/>
    <property type="molecule type" value="Genomic_DNA"/>
</dbReference>
<evidence type="ECO:0000256" key="14">
    <source>
        <dbReference type="PROSITE-ProRule" id="PRU00289"/>
    </source>
</evidence>
<dbReference type="InterPro" id="IPR036388">
    <property type="entry name" value="WH-like_DNA-bd_sf"/>
</dbReference>
<dbReference type="SUPFAM" id="SSF46785">
    <property type="entry name" value="Winged helix' DNA-binding domain"/>
    <property type="match status" value="1"/>
</dbReference>
<dbReference type="Pfam" id="PF09397">
    <property type="entry name" value="FtsK_gamma"/>
    <property type="match status" value="1"/>
</dbReference>
<keyword evidence="8" id="KW-0159">Chromosome partition</keyword>
<keyword evidence="13" id="KW-0131">Cell cycle</keyword>
<evidence type="ECO:0000256" key="16">
    <source>
        <dbReference type="SAM" id="Phobius"/>
    </source>
</evidence>
<dbReference type="InterPro" id="IPR050206">
    <property type="entry name" value="FtsK/SpoIIIE/SftA"/>
</dbReference>
<feature type="domain" description="FtsK" evidence="17">
    <location>
        <begin position="677"/>
        <end position="890"/>
    </location>
</feature>
<dbReference type="GO" id="GO:0005886">
    <property type="term" value="C:plasma membrane"/>
    <property type="evidence" value="ECO:0007669"/>
    <property type="project" value="UniProtKB-SubCell"/>
</dbReference>
<dbReference type="FunFam" id="3.40.50.300:FF:000209">
    <property type="entry name" value="Cell division protein FtsK"/>
    <property type="match status" value="1"/>
</dbReference>
<feature type="transmembrane region" description="Helical" evidence="16">
    <location>
        <begin position="24"/>
        <end position="47"/>
    </location>
</feature>
<evidence type="ECO:0000256" key="4">
    <source>
        <dbReference type="ARBA" id="ARBA00022475"/>
    </source>
</evidence>
<evidence type="ECO:0000256" key="8">
    <source>
        <dbReference type="ARBA" id="ARBA00022829"/>
    </source>
</evidence>
<proteinExistence type="inferred from homology"/>
<evidence type="ECO:0000313" key="18">
    <source>
        <dbReference type="EMBL" id="QBY42729.1"/>
    </source>
</evidence>
<keyword evidence="10 16" id="KW-1133">Transmembrane helix</keyword>
<dbReference type="GO" id="GO:0051301">
    <property type="term" value="P:cell division"/>
    <property type="evidence" value="ECO:0007669"/>
    <property type="project" value="UniProtKB-KW"/>
</dbReference>
<feature type="region of interest" description="Disordered" evidence="15">
    <location>
        <begin position="946"/>
        <end position="967"/>
    </location>
</feature>
<keyword evidence="9 14" id="KW-0067">ATP-binding</keyword>
<dbReference type="GO" id="GO:0003677">
    <property type="term" value="F:DNA binding"/>
    <property type="evidence" value="ECO:0007669"/>
    <property type="project" value="UniProtKB-KW"/>
</dbReference>
<dbReference type="InterPro" id="IPR027417">
    <property type="entry name" value="P-loop_NTPase"/>
</dbReference>
<dbReference type="InterPro" id="IPR002543">
    <property type="entry name" value="FtsK_dom"/>
</dbReference>
<evidence type="ECO:0000313" key="19">
    <source>
        <dbReference type="Proteomes" id="UP000295134"/>
    </source>
</evidence>
<feature type="region of interest" description="Disordered" evidence="15">
    <location>
        <begin position="1011"/>
        <end position="1033"/>
    </location>
</feature>
<feature type="binding site" evidence="14">
    <location>
        <begin position="694"/>
        <end position="701"/>
    </location>
    <ligand>
        <name>ATP</name>
        <dbReference type="ChEBI" id="CHEBI:30616"/>
    </ligand>
</feature>
<evidence type="ECO:0000256" key="1">
    <source>
        <dbReference type="ARBA" id="ARBA00004651"/>
    </source>
</evidence>
<dbReference type="InterPro" id="IPR036390">
    <property type="entry name" value="WH_DNA-bd_sf"/>
</dbReference>
<comment type="similarity">
    <text evidence="2">Belongs to the FtsK/SpoIIIE/SftA family.</text>
</comment>
<keyword evidence="12 16" id="KW-0472">Membrane</keyword>
<keyword evidence="6 16" id="KW-0812">Transmembrane</keyword>
<feature type="transmembrane region" description="Helical" evidence="16">
    <location>
        <begin position="157"/>
        <end position="176"/>
    </location>
</feature>
<comment type="subcellular location">
    <subcellularLocation>
        <location evidence="1">Cell membrane</location>
        <topology evidence="1">Multi-pass membrane protein</topology>
    </subcellularLocation>
</comment>
<organism evidence="18 19">
    <name type="scientific">Arsenophonus nasoniae</name>
    <name type="common">son-killer infecting Nasonia vitripennis</name>
    <dbReference type="NCBI Taxonomy" id="638"/>
    <lineage>
        <taxon>Bacteria</taxon>
        <taxon>Pseudomonadati</taxon>
        <taxon>Pseudomonadota</taxon>
        <taxon>Gammaproteobacteria</taxon>
        <taxon>Enterobacterales</taxon>
        <taxon>Morganellaceae</taxon>
        <taxon>Arsenophonus</taxon>
    </lineage>
</organism>
<evidence type="ECO:0000259" key="17">
    <source>
        <dbReference type="PROSITE" id="PS50901"/>
    </source>
</evidence>
<keyword evidence="11" id="KW-0238">DNA-binding</keyword>
<dbReference type="PROSITE" id="PS50901">
    <property type="entry name" value="FTSK"/>
    <property type="match status" value="1"/>
</dbReference>
<keyword evidence="5" id="KW-0132">Cell division</keyword>
<dbReference type="FunFam" id="3.30.980.40:FF:000001">
    <property type="entry name" value="DNA translocase FtsK"/>
    <property type="match status" value="1"/>
</dbReference>
<dbReference type="KEGG" id="ans:ArsFIN_12880"/>
<dbReference type="InterPro" id="IPR025199">
    <property type="entry name" value="FtsK_4TM"/>
</dbReference>
<dbReference type="SMART" id="SM00843">
    <property type="entry name" value="Ftsk_gamma"/>
    <property type="match status" value="1"/>
</dbReference>
<feature type="transmembrane region" description="Helical" evidence="16">
    <location>
        <begin position="77"/>
        <end position="101"/>
    </location>
</feature>
<evidence type="ECO:0000256" key="13">
    <source>
        <dbReference type="ARBA" id="ARBA00023306"/>
    </source>
</evidence>
<dbReference type="Pfam" id="PF13491">
    <property type="entry name" value="FtsK_4TM"/>
    <property type="match status" value="1"/>
</dbReference>
<evidence type="ECO:0000256" key="9">
    <source>
        <dbReference type="ARBA" id="ARBA00022840"/>
    </source>
</evidence>
<dbReference type="AlphaFoldDB" id="A0A4P7KRU1"/>
<reference evidence="18 19" key="1">
    <citation type="submission" date="2019-03" db="EMBL/GenBank/DDBJ databases">
        <title>Long-read sequencing reveals hyperdense prophage content in a complex bacterial symbiont genome.</title>
        <authorList>
            <person name="Frost C.L."/>
            <person name="Siozios S."/>
            <person name="Nadal-Jimenez P."/>
            <person name="Brockhurst M.A."/>
            <person name="King K.C."/>
            <person name="Darby A.C."/>
            <person name="Hurst G.D.D."/>
        </authorList>
    </citation>
    <scope>NUCLEOTIDE SEQUENCE [LARGE SCALE GENOMIC DNA]</scope>
    <source>
        <strain evidence="18 19">FIN</strain>
    </source>
</reference>
<dbReference type="InterPro" id="IPR018541">
    <property type="entry name" value="Ftsk_gamma"/>
</dbReference>
<dbReference type="SUPFAM" id="SSF52540">
    <property type="entry name" value="P-loop containing nucleoside triphosphate hydrolases"/>
    <property type="match status" value="1"/>
</dbReference>
<name>A0A4P7KRU1_9GAMM</name>
<dbReference type="CDD" id="cd01127">
    <property type="entry name" value="TrwB_TraG_TraD_VirD4"/>
    <property type="match status" value="1"/>
</dbReference>
<sequence length="1033" mass="114668">MLVLGQEYTEDKNIKLKKISNGKILTEVILLIITIWAIFLLVALISFHPSDPSWSQTTWNEPIKNLAGGIGAWSADILFSVFGILAYAIPLVMLLGCWNIFKDIDNQNCLDFFVLSLRLIGGLALIITSCALAALNIDDLPNFSSGGIIGSVFSNAILPWFNILGTTLTLLCIWAISFTLFTGWSWLTIAEKIGALVLAAITLITNRTRSNNKHQATESYVSPHPAKLYDGTSDTADYIDPDDVLFSTAPIKQLAKEELSNNKNDQLYPDKVQFLTPDEAKVALDIQAETLDKYDEDIFSKPSNIPVPMDDEVDLNKPIDPNHVSQAGLQKEAADLAEPLISPVTKIDAEADVSTAFTPVKSQIKKGIGPEFPRPNPVRLPTRRELYGNRLTTQKEQELDADQKAFQNHAPQPDGSEFSIDNWNEEKLRDQFLQQQNERYNTNITNNLNQPTDNIDVHDKVITSEETESNALVENQPHIEHKWPLAEDEVIPQAQVAKDFSETSLAHEDKKQKVAQTLPEQGSLFHPFLVRNDQPLPKPTTPMPSLDLLASPPNHNEPVDMFALQQTSRLIEARLSDYRVKAEVVGFSPGPVITRFELDLAPGVKAARISNLSRDLARSLSATAVRIVEVIPGKPYVGLELPNKKRQTVYLREVLDCDKFRRNPSPLTIVLGKDIEGEPVIADLEKMPHLLVAGTTGSGKSVGVNAMILSILYKAKPEDVRFIMIDPKMLELSIYEGIPHLLTEVVTDMKDAANALRWCVNEMERRYKLMSALGVRNLAGYNDKINAAERMGRPIPDPFWKPGDSMDSSHPVLKKEPYIVVMVDEFADLMMTAGKKVEELIARLAQKARAAGIHLVLATQRPSVDIITGLIKANIPTRIAFTVSSKIDSRTILDQGGAESLLGMGDMLYLPPNSSIPIRVHGAFVRDQEVHDVVKDWQARGKPEYIDNITKGGEDGEGSNGYDSDEELDPLFDQAVEFVTEKQRVSISGVQRQFRIGYNRAARIVEQMEARGVVSEPGNNGNREVLTPPPAEY</sequence>
<protein>
    <recommendedName>
        <fullName evidence="3">DNA translocase FtsK</fullName>
    </recommendedName>
</protein>
<evidence type="ECO:0000256" key="7">
    <source>
        <dbReference type="ARBA" id="ARBA00022741"/>
    </source>
</evidence>
<dbReference type="GO" id="GO:0005524">
    <property type="term" value="F:ATP binding"/>
    <property type="evidence" value="ECO:0007669"/>
    <property type="project" value="UniProtKB-UniRule"/>
</dbReference>
<feature type="transmembrane region" description="Helical" evidence="16">
    <location>
        <begin position="183"/>
        <end position="204"/>
    </location>
</feature>
<gene>
    <name evidence="18" type="primary">ftsK</name>
    <name evidence="18" type="ORF">ArsFIN_12880</name>
</gene>
<evidence type="ECO:0000256" key="2">
    <source>
        <dbReference type="ARBA" id="ARBA00006474"/>
    </source>
</evidence>
<feature type="transmembrane region" description="Helical" evidence="16">
    <location>
        <begin position="113"/>
        <end position="137"/>
    </location>
</feature>
<dbReference type="Gene3D" id="3.40.50.300">
    <property type="entry name" value="P-loop containing nucleotide triphosphate hydrolases"/>
    <property type="match status" value="1"/>
</dbReference>
<dbReference type="PANTHER" id="PTHR22683:SF41">
    <property type="entry name" value="DNA TRANSLOCASE FTSK"/>
    <property type="match status" value="1"/>
</dbReference>
<keyword evidence="7 14" id="KW-0547">Nucleotide-binding</keyword>
<dbReference type="Pfam" id="PF01580">
    <property type="entry name" value="FtsK_SpoIIIE"/>
    <property type="match status" value="1"/>
</dbReference>
<dbReference type="Gene3D" id="3.30.980.40">
    <property type="match status" value="1"/>
</dbReference>
<dbReference type="PANTHER" id="PTHR22683">
    <property type="entry name" value="SPORULATION PROTEIN RELATED"/>
    <property type="match status" value="1"/>
</dbReference>
<keyword evidence="4" id="KW-1003">Cell membrane</keyword>
<evidence type="ECO:0000256" key="3">
    <source>
        <dbReference type="ARBA" id="ARBA00020887"/>
    </source>
</evidence>
<evidence type="ECO:0000256" key="15">
    <source>
        <dbReference type="SAM" id="MobiDB-lite"/>
    </source>
</evidence>
<dbReference type="GO" id="GO:0007059">
    <property type="term" value="P:chromosome segregation"/>
    <property type="evidence" value="ECO:0007669"/>
    <property type="project" value="UniProtKB-KW"/>
</dbReference>
<evidence type="ECO:0000256" key="11">
    <source>
        <dbReference type="ARBA" id="ARBA00023125"/>
    </source>
</evidence>